<evidence type="ECO:0000313" key="2">
    <source>
        <dbReference type="EMBL" id="XBP46507.1"/>
    </source>
</evidence>
<feature type="region of interest" description="Disordered" evidence="1">
    <location>
        <begin position="120"/>
        <end position="171"/>
    </location>
</feature>
<name>A0AAU7LKE4_9VIRU</name>
<dbReference type="EMBL" id="PP590779">
    <property type="protein sequence ID" value="XBP46507.1"/>
    <property type="molecule type" value="Viral_cRNA"/>
</dbReference>
<organism evidence="2">
    <name type="scientific">Ross Sea Perciformes nackednavirus</name>
    <dbReference type="NCBI Taxonomy" id="3138850"/>
    <lineage>
        <taxon>Viruses</taxon>
        <taxon>Riboviria</taxon>
        <taxon>Pararnavirae</taxon>
        <taxon>Artverviricota</taxon>
        <taxon>Revtraviricetes</taxon>
        <taxon>Ortervirales</taxon>
    </lineage>
</organism>
<evidence type="ECO:0000256" key="1">
    <source>
        <dbReference type="SAM" id="MobiDB-lite"/>
    </source>
</evidence>
<accession>A0AAU7LKE4</accession>
<protein>
    <submittedName>
        <fullName evidence="2">Uncharacterized protein</fullName>
    </submittedName>
</protein>
<feature type="compositionally biased region" description="Polar residues" evidence="1">
    <location>
        <begin position="12"/>
        <end position="23"/>
    </location>
</feature>
<feature type="compositionally biased region" description="Low complexity" evidence="1">
    <location>
        <begin position="45"/>
        <end position="57"/>
    </location>
</feature>
<proteinExistence type="predicted"/>
<feature type="region of interest" description="Disordered" evidence="1">
    <location>
        <begin position="1"/>
        <end position="65"/>
    </location>
</feature>
<reference evidence="2" key="1">
    <citation type="submission" date="2024-03" db="EMBL/GenBank/DDBJ databases">
        <title>Antarctic Fish Virome Diversity.</title>
        <authorList>
            <person name="Grimwood R.M."/>
            <person name="Geoghegan J.L."/>
        </authorList>
    </citation>
    <scope>NUCLEOTIDE SEQUENCE</scope>
    <source>
        <strain evidence="2">TRD_H</strain>
    </source>
</reference>
<sequence>MSKKLQLPPNPRYSSGSQQSTGIQARPPSPTLGHPVPVLVSSPDGTNTQRTNQTGGTASVSTQTDLSFPREVYDFTGVFDTDRNRWELDRATAQQAGYEGPSITRWLTRREREEILAPVHQRPGPEGRGPGSYRDGPAETRLNYRLPSAPPTQAGVRHTGLNRPLTPTEIHGELYQQINK</sequence>